<gene>
    <name evidence="1" type="ORF">BJ212DRAFT_1305753</name>
</gene>
<evidence type="ECO:0000313" key="1">
    <source>
        <dbReference type="EMBL" id="KAG1798350.1"/>
    </source>
</evidence>
<sequence>MHQDAVAIIGFLAMPKTMKEYAEDPKFCAFRCQLFHSSLSHILETLRPAMTKPEVAKFRDGHFQQVIYGLGPYIADYEEQVLLAYILWFEFGIISNLIGFKQWMGDDLKALMKVYLAAIEGHNFATSYAKIPSPRALWMRLKMPSSVIITTTQFLQSLAQFPPSCCHANIPLSTTPILFCDLVLPMDSAHLSLRANISRLSKSHGGTQANTKHSVRSAHVDFANHWMLDNTCLAAELEALSLADTDSNNNSNVQVHPLPSSVANEVQVAVDHGLTILQAHTWLAQTVCE</sequence>
<dbReference type="EMBL" id="JABBWG010000178">
    <property type="protein sequence ID" value="KAG1798350.1"/>
    <property type="molecule type" value="Genomic_DNA"/>
</dbReference>
<name>A0A9P7DM92_9AGAM</name>
<dbReference type="AlphaFoldDB" id="A0A9P7DM92"/>
<dbReference type="GeneID" id="64627796"/>
<dbReference type="OrthoDB" id="2681881at2759"/>
<reference evidence="1" key="1">
    <citation type="journal article" date="2020" name="New Phytol.">
        <title>Comparative genomics reveals dynamic genome evolution in host specialist ectomycorrhizal fungi.</title>
        <authorList>
            <person name="Lofgren L.A."/>
            <person name="Nguyen N.H."/>
            <person name="Vilgalys R."/>
            <person name="Ruytinx J."/>
            <person name="Liao H.L."/>
            <person name="Branco S."/>
            <person name="Kuo A."/>
            <person name="LaButti K."/>
            <person name="Lipzen A."/>
            <person name="Andreopoulos W."/>
            <person name="Pangilinan J."/>
            <person name="Riley R."/>
            <person name="Hundley H."/>
            <person name="Na H."/>
            <person name="Barry K."/>
            <person name="Grigoriev I.V."/>
            <person name="Stajich J.E."/>
            <person name="Kennedy P.G."/>
        </authorList>
    </citation>
    <scope>NUCLEOTIDE SEQUENCE</scope>
    <source>
        <strain evidence="1">MN1</strain>
    </source>
</reference>
<proteinExistence type="predicted"/>
<dbReference type="RefSeq" id="XP_041185596.1">
    <property type="nucleotide sequence ID" value="XM_041333779.1"/>
</dbReference>
<accession>A0A9P7DM92</accession>
<dbReference type="Proteomes" id="UP000807769">
    <property type="component" value="Unassembled WGS sequence"/>
</dbReference>
<dbReference type="InterPro" id="IPR041078">
    <property type="entry name" value="Plavaka"/>
</dbReference>
<keyword evidence="2" id="KW-1185">Reference proteome</keyword>
<protein>
    <submittedName>
        <fullName evidence="1">Uncharacterized protein</fullName>
    </submittedName>
</protein>
<dbReference type="Pfam" id="PF18759">
    <property type="entry name" value="Plavaka"/>
    <property type="match status" value="1"/>
</dbReference>
<evidence type="ECO:0000313" key="2">
    <source>
        <dbReference type="Proteomes" id="UP000807769"/>
    </source>
</evidence>
<organism evidence="1 2">
    <name type="scientific">Suillus subaureus</name>
    <dbReference type="NCBI Taxonomy" id="48587"/>
    <lineage>
        <taxon>Eukaryota</taxon>
        <taxon>Fungi</taxon>
        <taxon>Dikarya</taxon>
        <taxon>Basidiomycota</taxon>
        <taxon>Agaricomycotina</taxon>
        <taxon>Agaricomycetes</taxon>
        <taxon>Agaricomycetidae</taxon>
        <taxon>Boletales</taxon>
        <taxon>Suillineae</taxon>
        <taxon>Suillaceae</taxon>
        <taxon>Suillus</taxon>
    </lineage>
</organism>
<comment type="caution">
    <text evidence="1">The sequence shown here is derived from an EMBL/GenBank/DDBJ whole genome shotgun (WGS) entry which is preliminary data.</text>
</comment>